<feature type="domain" description="Cupin type-2" evidence="2">
    <location>
        <begin position="52"/>
        <end position="123"/>
    </location>
</feature>
<sequence>MSGPQEQTRQETPSGRPDPVTVVAPDERRPGPGTPGMVRQEAFATDRMWSGLVRTEPGMVSGWHHHGTHETVVYLLSGALRVDFGPDGAESVTARPGDFLRVPAGAVHRESNPSAEPAEALVIRAGTGPSTFNVDGPKPA</sequence>
<dbReference type="InterPro" id="IPR052535">
    <property type="entry name" value="Bacilysin_H2HPP_isomerase"/>
</dbReference>
<proteinExistence type="predicted"/>
<feature type="region of interest" description="Disordered" evidence="1">
    <location>
        <begin position="1"/>
        <end position="38"/>
    </location>
</feature>
<protein>
    <submittedName>
        <fullName evidence="3">Cupin domain-containing protein</fullName>
    </submittedName>
</protein>
<dbReference type="Proteomes" id="UP000788262">
    <property type="component" value="Unassembled WGS sequence"/>
</dbReference>
<keyword evidence="4" id="KW-1185">Reference proteome</keyword>
<accession>A0ABS2VQA9</accession>
<reference evidence="3 4" key="1">
    <citation type="submission" date="2021-02" db="EMBL/GenBank/DDBJ databases">
        <title>Whole genome sequencing of Streptomyces actuosus VRA1.</title>
        <authorList>
            <person name="Sen G."/>
            <person name="Sen A."/>
        </authorList>
    </citation>
    <scope>NUCLEOTIDE SEQUENCE [LARGE SCALE GENOMIC DNA]</scope>
    <source>
        <strain evidence="3 4">VRA1</strain>
    </source>
</reference>
<dbReference type="Pfam" id="PF07883">
    <property type="entry name" value="Cupin_2"/>
    <property type="match status" value="1"/>
</dbReference>
<dbReference type="InterPro" id="IPR011051">
    <property type="entry name" value="RmlC_Cupin_sf"/>
</dbReference>
<dbReference type="PANTHER" id="PTHR40112">
    <property type="entry name" value="H2HPP ISOMERASE"/>
    <property type="match status" value="1"/>
</dbReference>
<feature type="compositionally biased region" description="Polar residues" evidence="1">
    <location>
        <begin position="1"/>
        <end position="13"/>
    </location>
</feature>
<organism evidence="3 4">
    <name type="scientific">Streptomyces actuosus</name>
    <dbReference type="NCBI Taxonomy" id="1885"/>
    <lineage>
        <taxon>Bacteria</taxon>
        <taxon>Bacillati</taxon>
        <taxon>Actinomycetota</taxon>
        <taxon>Actinomycetes</taxon>
        <taxon>Kitasatosporales</taxon>
        <taxon>Streptomycetaceae</taxon>
        <taxon>Streptomyces</taxon>
    </lineage>
</organism>
<dbReference type="SUPFAM" id="SSF51182">
    <property type="entry name" value="RmlC-like cupins"/>
    <property type="match status" value="1"/>
</dbReference>
<dbReference type="PANTHER" id="PTHR40112:SF1">
    <property type="entry name" value="H2HPP ISOMERASE"/>
    <property type="match status" value="1"/>
</dbReference>
<dbReference type="InterPro" id="IPR013096">
    <property type="entry name" value="Cupin_2"/>
</dbReference>
<dbReference type="InterPro" id="IPR014710">
    <property type="entry name" value="RmlC-like_jellyroll"/>
</dbReference>
<dbReference type="RefSeq" id="WP_205383488.1">
    <property type="nucleotide sequence ID" value="NZ_JAFFZS010000009.1"/>
</dbReference>
<evidence type="ECO:0000259" key="2">
    <source>
        <dbReference type="Pfam" id="PF07883"/>
    </source>
</evidence>
<dbReference type="Gene3D" id="2.60.120.10">
    <property type="entry name" value="Jelly Rolls"/>
    <property type="match status" value="1"/>
</dbReference>
<dbReference type="EMBL" id="JAFFZS010000009">
    <property type="protein sequence ID" value="MBN0045284.1"/>
    <property type="molecule type" value="Genomic_DNA"/>
</dbReference>
<evidence type="ECO:0000313" key="3">
    <source>
        <dbReference type="EMBL" id="MBN0045284.1"/>
    </source>
</evidence>
<comment type="caution">
    <text evidence="3">The sequence shown here is derived from an EMBL/GenBank/DDBJ whole genome shotgun (WGS) entry which is preliminary data.</text>
</comment>
<name>A0ABS2VQA9_STRAS</name>
<evidence type="ECO:0000256" key="1">
    <source>
        <dbReference type="SAM" id="MobiDB-lite"/>
    </source>
</evidence>
<evidence type="ECO:0000313" key="4">
    <source>
        <dbReference type="Proteomes" id="UP000788262"/>
    </source>
</evidence>
<gene>
    <name evidence="3" type="ORF">JS756_14425</name>
</gene>